<organism evidence="1">
    <name type="scientific">Rhizophagus irregularis (strain DAOM 181602 / DAOM 197198 / MUCL 43194)</name>
    <name type="common">Arbuscular mycorrhizal fungus</name>
    <name type="synonym">Glomus intraradices</name>
    <dbReference type="NCBI Taxonomy" id="747089"/>
    <lineage>
        <taxon>Eukaryota</taxon>
        <taxon>Fungi</taxon>
        <taxon>Fungi incertae sedis</taxon>
        <taxon>Mucoromycota</taxon>
        <taxon>Glomeromycotina</taxon>
        <taxon>Glomeromycetes</taxon>
        <taxon>Glomerales</taxon>
        <taxon>Glomeraceae</taxon>
        <taxon>Rhizophagus</taxon>
    </lineage>
</organism>
<dbReference type="AlphaFoldDB" id="U9TJY5"/>
<proteinExistence type="predicted"/>
<protein>
    <submittedName>
        <fullName evidence="1">Uncharacterized protein</fullName>
    </submittedName>
</protein>
<dbReference type="HOGENOM" id="CLU_010509_0_0_1"/>
<dbReference type="eggNOG" id="ENOG502QW0B">
    <property type="taxonomic scope" value="Eukaryota"/>
</dbReference>
<accession>U9TJY5</accession>
<sequence>MNNLHHSDKSARSPENNSVMYRISACGCNSLNENYIQLDNILFEKQVYEHVNIQPYLPNDVVKRYRFIKDLQLMFPIGVYRYHQGNYLGTINYVWRIPKIEVFDDEHETLKASDSNIIFDLRTNNGFNGTKFNVFWNELEAYFNEQNLLSVDERRHETVLYMLLAISVCDLREIIIERLSIIHNNTLSSDIYIPSEDQLLQKNSDDAHYCAALFRYLREFCIQYHQWTCLISADDKHKIPIGEDVAVSTGVRNRRSMVAQDNILAAADHDFTKLSLTPSVTFFISIPNDISGSFYDGQVFVSYKDTTFEPSSAIRHLAEFLNALNIQFEHQIFPPILCLYTDGGPDHRFRTAPNHSWTNPAERVMSTLNLGLQGVALKRDQMSSESETLFDMVNTLDDIRKKAQKYSDLEFELKESIAGVQNLLKSRTERLLFKSKKLKCHTPATEEEIAELFEFIFNIDSTLKIKETTQAQIHSHPALVEFIKTHCRIKKCNNPACLYCKPIRLPLNEFHNLSFLLDPIPSQDNTDHYATFQNVYGTETTEEYRPTYMQSQVNAEPIPKSILVVAKIRGYINCKDCGKRCCVYSDKSLTCKEQEDYQQAMDLYSYSCGAPIFPDDHYLKEVVFVRTRISCDSPIEILYYSSRRSGNYIICYYCGEREDLVTSSQSLKERFKQIYPLCEGCQENGKEFYTKGEIKTNGCASKRRKHG</sequence>
<reference evidence="1" key="1">
    <citation type="submission" date="2013-07" db="EMBL/GenBank/DDBJ databases">
        <title>The genome of an arbuscular mycorrhizal fungus provides insights into the evolution of the oldest plant symbiosis.</title>
        <authorList>
            <consortium name="DOE Joint Genome Institute"/>
            <person name="Tisserant E."/>
            <person name="Malbreil M."/>
            <person name="Kuo A."/>
            <person name="Kohler A."/>
            <person name="Symeonidi A."/>
            <person name="Balestrini R."/>
            <person name="Charron P."/>
            <person name="Duensing N."/>
            <person name="Frei-dit-Frey N."/>
            <person name="Gianinazzi-Pearson V."/>
            <person name="Gilbert B."/>
            <person name="Handa Y."/>
            <person name="Hijri M."/>
            <person name="Kaul R."/>
            <person name="Kawaguchi M."/>
            <person name="Krajinski F."/>
            <person name="Lammers P."/>
            <person name="Lapierre D."/>
            <person name="Masclaux F.G."/>
            <person name="Murat C."/>
            <person name="Morin E."/>
            <person name="Ndikumana S."/>
            <person name="Pagni M."/>
            <person name="Petitpierre D."/>
            <person name="Requena N."/>
            <person name="Rosikiewicz P."/>
            <person name="Riley R."/>
            <person name="Saito K."/>
            <person name="San Clemente H."/>
            <person name="Shapiro H."/>
            <person name="van Tuinen D."/>
            <person name="Becard G."/>
            <person name="Bonfante P."/>
            <person name="Paszkowski U."/>
            <person name="Shachar-Hill Y."/>
            <person name="Young J.P."/>
            <person name="Sanders I.R."/>
            <person name="Henrissat B."/>
            <person name="Rensing S.A."/>
            <person name="Grigoriev I.V."/>
            <person name="Corradi N."/>
            <person name="Roux C."/>
            <person name="Martin F."/>
        </authorList>
    </citation>
    <scope>NUCLEOTIDE SEQUENCE</scope>
    <source>
        <strain evidence="1">DAOM 197198</strain>
    </source>
</reference>
<gene>
    <name evidence="1" type="ORF">GLOINDRAFT_32505</name>
</gene>
<name>U9TJY5_RHIID</name>
<dbReference type="VEuPathDB" id="FungiDB:RhiirFUN_020854"/>
<dbReference type="EMBL" id="KI289971">
    <property type="protein sequence ID" value="ESA07747.1"/>
    <property type="molecule type" value="Genomic_DNA"/>
</dbReference>
<evidence type="ECO:0000313" key="1">
    <source>
        <dbReference type="EMBL" id="ESA07747.1"/>
    </source>
</evidence>